<dbReference type="PANTHER" id="PTHR44227">
    <property type="match status" value="1"/>
</dbReference>
<dbReference type="SMART" id="SM00028">
    <property type="entry name" value="TPR"/>
    <property type="match status" value="4"/>
</dbReference>
<evidence type="ECO:0000313" key="5">
    <source>
        <dbReference type="EMBL" id="MFC5568779.1"/>
    </source>
</evidence>
<dbReference type="PANTHER" id="PTHR44227:SF3">
    <property type="entry name" value="PROTEIN O-MANNOSYL-TRANSFERASE TMTC4"/>
    <property type="match status" value="1"/>
</dbReference>
<dbReference type="Proteomes" id="UP001596036">
    <property type="component" value="Unassembled WGS sequence"/>
</dbReference>
<organism evidence="5 6">
    <name type="scientific">Lysobacter yangpyeongensis</name>
    <dbReference type="NCBI Taxonomy" id="346182"/>
    <lineage>
        <taxon>Bacteria</taxon>
        <taxon>Pseudomonadati</taxon>
        <taxon>Pseudomonadota</taxon>
        <taxon>Gammaproteobacteria</taxon>
        <taxon>Lysobacterales</taxon>
        <taxon>Lysobacteraceae</taxon>
        <taxon>Lysobacter</taxon>
    </lineage>
</organism>
<gene>
    <name evidence="5" type="ORF">ACFPN1_01705</name>
</gene>
<accession>A0ABW0SIK6</accession>
<evidence type="ECO:0000313" key="6">
    <source>
        <dbReference type="Proteomes" id="UP001596036"/>
    </source>
</evidence>
<feature type="chain" id="PRO_5045142264" evidence="4">
    <location>
        <begin position="18"/>
        <end position="357"/>
    </location>
</feature>
<feature type="signal peptide" evidence="4">
    <location>
        <begin position="1"/>
        <end position="17"/>
    </location>
</feature>
<evidence type="ECO:0000256" key="4">
    <source>
        <dbReference type="SAM" id="SignalP"/>
    </source>
</evidence>
<dbReference type="Pfam" id="PF13432">
    <property type="entry name" value="TPR_16"/>
    <property type="match status" value="2"/>
</dbReference>
<evidence type="ECO:0000256" key="1">
    <source>
        <dbReference type="ARBA" id="ARBA00022737"/>
    </source>
</evidence>
<feature type="repeat" description="TPR" evidence="3">
    <location>
        <begin position="171"/>
        <end position="204"/>
    </location>
</feature>
<keyword evidence="1" id="KW-0677">Repeat</keyword>
<feature type="repeat" description="TPR" evidence="3">
    <location>
        <begin position="205"/>
        <end position="238"/>
    </location>
</feature>
<name>A0ABW0SIK6_9GAMM</name>
<keyword evidence="6" id="KW-1185">Reference proteome</keyword>
<proteinExistence type="predicted"/>
<keyword evidence="2 3" id="KW-0802">TPR repeat</keyword>
<dbReference type="PROSITE" id="PS50005">
    <property type="entry name" value="TPR"/>
    <property type="match status" value="3"/>
</dbReference>
<dbReference type="InterPro" id="IPR011990">
    <property type="entry name" value="TPR-like_helical_dom_sf"/>
</dbReference>
<dbReference type="RefSeq" id="WP_386752450.1">
    <property type="nucleotide sequence ID" value="NZ_JBHSNM010000001.1"/>
</dbReference>
<dbReference type="InterPro" id="IPR052346">
    <property type="entry name" value="O-mannosyl-transferase_TMTC"/>
</dbReference>
<dbReference type="Gene3D" id="3.10.620.30">
    <property type="match status" value="1"/>
</dbReference>
<keyword evidence="4" id="KW-0732">Signal</keyword>
<reference evidence="6" key="1">
    <citation type="journal article" date="2019" name="Int. J. Syst. Evol. Microbiol.">
        <title>The Global Catalogue of Microorganisms (GCM) 10K type strain sequencing project: providing services to taxonomists for standard genome sequencing and annotation.</title>
        <authorList>
            <consortium name="The Broad Institute Genomics Platform"/>
            <consortium name="The Broad Institute Genome Sequencing Center for Infectious Disease"/>
            <person name="Wu L."/>
            <person name="Ma J."/>
        </authorList>
    </citation>
    <scope>NUCLEOTIDE SEQUENCE [LARGE SCALE GENOMIC DNA]</scope>
    <source>
        <strain evidence="6">KACC 11407</strain>
    </source>
</reference>
<dbReference type="SUPFAM" id="SSF48452">
    <property type="entry name" value="TPR-like"/>
    <property type="match status" value="1"/>
</dbReference>
<comment type="caution">
    <text evidence="5">The sequence shown here is derived from an EMBL/GenBank/DDBJ whole genome shotgun (WGS) entry which is preliminary data.</text>
</comment>
<evidence type="ECO:0000256" key="2">
    <source>
        <dbReference type="ARBA" id="ARBA00022803"/>
    </source>
</evidence>
<dbReference type="EMBL" id="JBHSNM010000001">
    <property type="protein sequence ID" value="MFC5568779.1"/>
    <property type="molecule type" value="Genomic_DNA"/>
</dbReference>
<feature type="repeat" description="TPR" evidence="3">
    <location>
        <begin position="273"/>
        <end position="306"/>
    </location>
</feature>
<evidence type="ECO:0000256" key="3">
    <source>
        <dbReference type="PROSITE-ProRule" id="PRU00339"/>
    </source>
</evidence>
<dbReference type="InterPro" id="IPR019734">
    <property type="entry name" value="TPR_rpt"/>
</dbReference>
<dbReference type="Gene3D" id="1.25.40.10">
    <property type="entry name" value="Tetratricopeptide repeat domain"/>
    <property type="match status" value="2"/>
</dbReference>
<sequence>MYALLLAALSLAGPANAPVVEPAPVPPPTAVMALPPELRERMREAVLATPASPAERLARLLHFMLDEDALAIVYDEDATYSVADTYAARRANCLSFTLLFVAMAREAGLDAQPQEIENTLSWRQEANTIYRNNHINARVHIQGRRLTVDTSGDTVIAVDRPVAIDDRRLIAHYYNNLAMARMAHGEIDSAMQLMDAALALEPAYAPLWSNAGVLQVRAGYLAAAGRAYDKALALDPKEDGALFNMIGLAHRLGDNRREAAFRDRLSRVQRRDPLHQFMLGMDAERNGDYRQAIASYRRAIHLYPGEHRFHSALARAYLKAGDARRAGKALRRAQAHSEGEVRAAYRAQLRELKRSSN</sequence>
<protein>
    <submittedName>
        <fullName evidence="5">Tetratricopeptide repeat protein</fullName>
    </submittedName>
</protein>